<protein>
    <recommendedName>
        <fullName evidence="2">histidine kinase</fullName>
        <ecNumber evidence="2">2.7.13.3</ecNumber>
    </recommendedName>
</protein>
<feature type="domain" description="Histidine kinase" evidence="6">
    <location>
        <begin position="206"/>
        <end position="463"/>
    </location>
</feature>
<dbReference type="Gene3D" id="1.10.287.130">
    <property type="match status" value="1"/>
</dbReference>
<accession>A0ABV4XD30</accession>
<dbReference type="PANTHER" id="PTHR43065">
    <property type="entry name" value="SENSOR HISTIDINE KINASE"/>
    <property type="match status" value="1"/>
</dbReference>
<evidence type="ECO:0000313" key="9">
    <source>
        <dbReference type="Proteomes" id="UP001576774"/>
    </source>
</evidence>
<name>A0ABV4XD30_9CYAN</name>
<evidence type="ECO:0000256" key="2">
    <source>
        <dbReference type="ARBA" id="ARBA00012438"/>
    </source>
</evidence>
<evidence type="ECO:0000259" key="6">
    <source>
        <dbReference type="PROSITE" id="PS50109"/>
    </source>
</evidence>
<dbReference type="Proteomes" id="UP001576774">
    <property type="component" value="Unassembled WGS sequence"/>
</dbReference>
<evidence type="ECO:0000313" key="8">
    <source>
        <dbReference type="EMBL" id="MFB2880166.1"/>
    </source>
</evidence>
<keyword evidence="8" id="KW-0547">Nucleotide-binding</keyword>
<dbReference type="PROSITE" id="PS50109">
    <property type="entry name" value="HIS_KIN"/>
    <property type="match status" value="1"/>
</dbReference>
<dbReference type="InterPro" id="IPR005467">
    <property type="entry name" value="His_kinase_dom"/>
</dbReference>
<evidence type="ECO:0000256" key="4">
    <source>
        <dbReference type="ARBA" id="ARBA00023012"/>
    </source>
</evidence>
<dbReference type="SMART" id="SM00387">
    <property type="entry name" value="HATPase_c"/>
    <property type="match status" value="1"/>
</dbReference>
<dbReference type="InterPro" id="IPR011006">
    <property type="entry name" value="CheY-like_superfamily"/>
</dbReference>
<dbReference type="InterPro" id="IPR004358">
    <property type="entry name" value="Sig_transdc_His_kin-like_C"/>
</dbReference>
<dbReference type="SUPFAM" id="SSF55874">
    <property type="entry name" value="ATPase domain of HSP90 chaperone/DNA topoisomerase II/histidine kinase"/>
    <property type="match status" value="1"/>
</dbReference>
<dbReference type="InterPro" id="IPR003594">
    <property type="entry name" value="HATPase_dom"/>
</dbReference>
<comment type="caution">
    <text evidence="8">The sequence shown here is derived from an EMBL/GenBank/DDBJ whole genome shotgun (WGS) entry which is preliminary data.</text>
</comment>
<dbReference type="PRINTS" id="PR00344">
    <property type="entry name" value="BCTRLSENSOR"/>
</dbReference>
<dbReference type="SMART" id="SM00448">
    <property type="entry name" value="REC"/>
    <property type="match status" value="1"/>
</dbReference>
<dbReference type="InterPro" id="IPR036890">
    <property type="entry name" value="HATPase_C_sf"/>
</dbReference>
<dbReference type="EMBL" id="JBHFNQ010000196">
    <property type="protein sequence ID" value="MFB2880166.1"/>
    <property type="molecule type" value="Genomic_DNA"/>
</dbReference>
<keyword evidence="3" id="KW-0808">Transferase</keyword>
<dbReference type="SUPFAM" id="SSF52172">
    <property type="entry name" value="CheY-like"/>
    <property type="match status" value="1"/>
</dbReference>
<evidence type="ECO:0000256" key="3">
    <source>
        <dbReference type="ARBA" id="ARBA00022777"/>
    </source>
</evidence>
<proteinExistence type="predicted"/>
<sequence>MILDNNNQLMLDDENDDFLIVEDDTDLIDGEVNAWKVAIVDDDPTVHQATKLALKNFAFENKSLNFLSAYSGREAKQLIGENPDIAFILLDVVMETNDAGLQVVRYIREELNNQNIQIILRTGQPGEAPEESVIIAYKINDYKLKTEITRQKLITAVISALRAYQNAIDLETQANNLAQALHTLEKAQLQLIQSEKMSTLGHLVTGIAYEINNPLGWISGNLSLLEESVTNLLQLVELHHQEFPNSCADIKSKIEETDLEYLHNDLPKLINSTKEGIYRLHHLSSCLTTFSKTDKGATTLNIHECIDSTLLILKHRLRANKYHPAIEVWKEYGNIPWVECFPGQLNQVLMNLLNNAIDAVKESNRGRSFADIQANPNRITIHTAIENEKHIVIRIQDNGVGMSEEVQQKAFEPFFTTKPAQGASGLGLAIARQIVVEKLGGSIEVKSSPPEGSEFAIVLPKQHQMITHLLPDIDLLPE</sequence>
<dbReference type="PANTHER" id="PTHR43065:SF48">
    <property type="entry name" value="HISTIDINE KINASE"/>
    <property type="match status" value="1"/>
</dbReference>
<dbReference type="Gene3D" id="3.40.50.2300">
    <property type="match status" value="1"/>
</dbReference>
<dbReference type="Pfam" id="PF00072">
    <property type="entry name" value="Response_reg"/>
    <property type="match status" value="1"/>
</dbReference>
<dbReference type="Pfam" id="PF02518">
    <property type="entry name" value="HATPase_c"/>
    <property type="match status" value="1"/>
</dbReference>
<evidence type="ECO:0000256" key="5">
    <source>
        <dbReference type="PROSITE-ProRule" id="PRU00169"/>
    </source>
</evidence>
<feature type="domain" description="Response regulatory" evidence="7">
    <location>
        <begin position="36"/>
        <end position="160"/>
    </location>
</feature>
<dbReference type="InterPro" id="IPR036097">
    <property type="entry name" value="HisK_dim/P_sf"/>
</dbReference>
<comment type="catalytic activity">
    <reaction evidence="1">
        <text>ATP + protein L-histidine = ADP + protein N-phospho-L-histidine.</text>
        <dbReference type="EC" id="2.7.13.3"/>
    </reaction>
</comment>
<evidence type="ECO:0000256" key="1">
    <source>
        <dbReference type="ARBA" id="ARBA00000085"/>
    </source>
</evidence>
<feature type="modified residue" description="4-aspartylphosphate" evidence="5">
    <location>
        <position position="91"/>
    </location>
</feature>
<gene>
    <name evidence="8" type="ORF">ACE1CC_25225</name>
</gene>
<dbReference type="SUPFAM" id="SSF47384">
    <property type="entry name" value="Homodimeric domain of signal transducing histidine kinase"/>
    <property type="match status" value="1"/>
</dbReference>
<dbReference type="EC" id="2.7.13.3" evidence="2"/>
<dbReference type="RefSeq" id="WP_413273191.1">
    <property type="nucleotide sequence ID" value="NZ_JBHFNQ010000196.1"/>
</dbReference>
<dbReference type="PROSITE" id="PS50110">
    <property type="entry name" value="RESPONSE_REGULATORY"/>
    <property type="match status" value="1"/>
</dbReference>
<keyword evidence="8" id="KW-0067">ATP-binding</keyword>
<keyword evidence="5" id="KW-0597">Phosphoprotein</keyword>
<organism evidence="8 9">
    <name type="scientific">Floridaenema aerugineum BLCC-F46</name>
    <dbReference type="NCBI Taxonomy" id="3153654"/>
    <lineage>
        <taxon>Bacteria</taxon>
        <taxon>Bacillati</taxon>
        <taxon>Cyanobacteriota</taxon>
        <taxon>Cyanophyceae</taxon>
        <taxon>Oscillatoriophycideae</taxon>
        <taxon>Aerosakkonematales</taxon>
        <taxon>Aerosakkonemataceae</taxon>
        <taxon>Floridanema</taxon>
        <taxon>Floridanema aerugineum</taxon>
    </lineage>
</organism>
<dbReference type="CDD" id="cd00156">
    <property type="entry name" value="REC"/>
    <property type="match status" value="1"/>
</dbReference>
<dbReference type="Gene3D" id="3.30.565.10">
    <property type="entry name" value="Histidine kinase-like ATPase, C-terminal domain"/>
    <property type="match status" value="1"/>
</dbReference>
<dbReference type="InterPro" id="IPR001789">
    <property type="entry name" value="Sig_transdc_resp-reg_receiver"/>
</dbReference>
<reference evidence="8 9" key="1">
    <citation type="submission" date="2024-09" db="EMBL/GenBank/DDBJ databases">
        <title>Floridaenema gen nov. (Aerosakkonemataceae, Aerosakkonematales ord. nov., Cyanobacteria) from benthic tropical and subtropical fresh waters, with the description of four new species.</title>
        <authorList>
            <person name="Moretto J.A."/>
            <person name="Berthold D.E."/>
            <person name="Lefler F.W."/>
            <person name="Huang I.-S."/>
            <person name="Laughinghouse H. IV."/>
        </authorList>
    </citation>
    <scope>NUCLEOTIDE SEQUENCE [LARGE SCALE GENOMIC DNA]</scope>
    <source>
        <strain evidence="8 9">BLCC-F46</strain>
    </source>
</reference>
<keyword evidence="3" id="KW-0418">Kinase</keyword>
<keyword evidence="9" id="KW-1185">Reference proteome</keyword>
<evidence type="ECO:0000259" key="7">
    <source>
        <dbReference type="PROSITE" id="PS50110"/>
    </source>
</evidence>
<keyword evidence="4" id="KW-0902">Two-component regulatory system</keyword>
<dbReference type="GO" id="GO:0005524">
    <property type="term" value="F:ATP binding"/>
    <property type="evidence" value="ECO:0007669"/>
    <property type="project" value="UniProtKB-KW"/>
</dbReference>